<dbReference type="PANTHER" id="PTHR10639:SF24">
    <property type="entry name" value="CLATHRIN LIGHT CHAIN 3"/>
    <property type="match status" value="1"/>
</dbReference>
<dbReference type="Proteomes" id="UP000594638">
    <property type="component" value="Unassembled WGS sequence"/>
</dbReference>
<evidence type="ECO:0000313" key="9">
    <source>
        <dbReference type="EMBL" id="CAA3014181.1"/>
    </source>
</evidence>
<accession>A0A8S0U8W0</accession>
<keyword evidence="4 7" id="KW-0472">Membrane</keyword>
<evidence type="ECO:0000256" key="5">
    <source>
        <dbReference type="ARBA" id="ARBA00023176"/>
    </source>
</evidence>
<evidence type="ECO:0000256" key="6">
    <source>
        <dbReference type="ARBA" id="ARBA00023329"/>
    </source>
</evidence>
<gene>
    <name evidence="9" type="ORF">OLEA9_A024238</name>
</gene>
<dbReference type="GO" id="GO:0030130">
    <property type="term" value="C:clathrin coat of trans-Golgi network vesicle"/>
    <property type="evidence" value="ECO:0007669"/>
    <property type="project" value="InterPro"/>
</dbReference>
<dbReference type="GO" id="GO:0032050">
    <property type="term" value="F:clathrin heavy chain binding"/>
    <property type="evidence" value="ECO:0007669"/>
    <property type="project" value="TreeGrafter"/>
</dbReference>
<organism evidence="9 10">
    <name type="scientific">Olea europaea subsp. europaea</name>
    <dbReference type="NCBI Taxonomy" id="158383"/>
    <lineage>
        <taxon>Eukaryota</taxon>
        <taxon>Viridiplantae</taxon>
        <taxon>Streptophyta</taxon>
        <taxon>Embryophyta</taxon>
        <taxon>Tracheophyta</taxon>
        <taxon>Spermatophyta</taxon>
        <taxon>Magnoliopsida</taxon>
        <taxon>eudicotyledons</taxon>
        <taxon>Gunneridae</taxon>
        <taxon>Pentapetalae</taxon>
        <taxon>asterids</taxon>
        <taxon>lamiids</taxon>
        <taxon>Lamiales</taxon>
        <taxon>Oleaceae</taxon>
        <taxon>Oleeae</taxon>
        <taxon>Olea</taxon>
    </lineage>
</organism>
<feature type="compositionally biased region" description="Low complexity" evidence="8">
    <location>
        <begin position="233"/>
        <end position="247"/>
    </location>
</feature>
<dbReference type="Gramene" id="OE9A024238T1">
    <property type="protein sequence ID" value="OE9A024238C1"/>
    <property type="gene ID" value="OE9A024238"/>
</dbReference>
<keyword evidence="6 7" id="KW-0968">Cytoplasmic vesicle</keyword>
<feature type="region of interest" description="Disordered" evidence="8">
    <location>
        <begin position="186"/>
        <end position="212"/>
    </location>
</feature>
<evidence type="ECO:0000256" key="2">
    <source>
        <dbReference type="ARBA" id="ARBA00004180"/>
    </source>
</evidence>
<comment type="similarity">
    <text evidence="3 7">Belongs to the clathrin light chain family.</text>
</comment>
<feature type="compositionally biased region" description="Basic and acidic residues" evidence="8">
    <location>
        <begin position="186"/>
        <end position="198"/>
    </location>
</feature>
<keyword evidence="5 7" id="KW-0168">Coated pit</keyword>
<dbReference type="GO" id="GO:0005198">
    <property type="term" value="F:structural molecule activity"/>
    <property type="evidence" value="ECO:0007669"/>
    <property type="project" value="InterPro"/>
</dbReference>
<evidence type="ECO:0000256" key="1">
    <source>
        <dbReference type="ARBA" id="ARBA00003913"/>
    </source>
</evidence>
<feature type="region of interest" description="Disordered" evidence="8">
    <location>
        <begin position="228"/>
        <end position="247"/>
    </location>
</feature>
<dbReference type="GO" id="GO:0030132">
    <property type="term" value="C:clathrin coat of coated pit"/>
    <property type="evidence" value="ECO:0007669"/>
    <property type="project" value="InterPro"/>
</dbReference>
<feature type="region of interest" description="Disordered" evidence="8">
    <location>
        <begin position="1"/>
        <end position="91"/>
    </location>
</feature>
<sequence>MSSSFTDSFDQLGADSPSADFTDSFDDGYLVSDPYQQLDSFSNVTESEPAADPSSPPSIYVSTGAFSSDPLDFSAESNDNGPILPPPAEMVPDEGYALREWRRQNAIRLEEKEKREKELFSQIIDIADEYKVEFHKKRQDTCAINIASNRENEKVFVEHQEKFHAEADKNYWKAIAELIPNEVPKIDKKGKKEKEKRPSVVVVQGPKPGKPTDLARMQQILVKLKHDAPPHLKPSLAAAPPTTKAPEAASVAVSVEPMAVA</sequence>
<evidence type="ECO:0000256" key="4">
    <source>
        <dbReference type="ARBA" id="ARBA00023136"/>
    </source>
</evidence>
<keyword evidence="10" id="KW-1185">Reference proteome</keyword>
<comment type="subcellular location">
    <subcellularLocation>
        <location evidence="2 7">Cytoplasmic vesicle membrane</location>
        <topology evidence="2 7">Peripheral membrane protein</topology>
        <orientation evidence="2 7">Cytoplasmic side</orientation>
    </subcellularLocation>
    <subcellularLocation>
        <location evidence="7">Membrane</location>
        <location evidence="7">Coated pit</location>
        <topology evidence="7">Peripheral membrane protein</topology>
        <orientation evidence="7">Cytoplasmic side</orientation>
    </subcellularLocation>
    <text evidence="7">Cytoplasmic face of coated pits and vesicles.</text>
</comment>
<evidence type="ECO:0000256" key="3">
    <source>
        <dbReference type="ARBA" id="ARBA00005263"/>
    </source>
</evidence>
<dbReference type="GO" id="GO:0072583">
    <property type="term" value="P:clathrin-dependent endocytosis"/>
    <property type="evidence" value="ECO:0007669"/>
    <property type="project" value="TreeGrafter"/>
</dbReference>
<protein>
    <recommendedName>
        <fullName evidence="7">Clathrin light chain</fullName>
    </recommendedName>
</protein>
<dbReference type="AlphaFoldDB" id="A0A8S0U8W0"/>
<evidence type="ECO:0000313" key="10">
    <source>
        <dbReference type="Proteomes" id="UP000594638"/>
    </source>
</evidence>
<evidence type="ECO:0000256" key="7">
    <source>
        <dbReference type="RuleBase" id="RU363137"/>
    </source>
</evidence>
<dbReference type="OrthoDB" id="782264at2759"/>
<name>A0A8S0U8W0_OLEEU</name>
<proteinExistence type="inferred from homology"/>
<reference evidence="9 10" key="1">
    <citation type="submission" date="2019-12" db="EMBL/GenBank/DDBJ databases">
        <authorList>
            <person name="Alioto T."/>
            <person name="Alioto T."/>
            <person name="Gomez Garrido J."/>
        </authorList>
    </citation>
    <scope>NUCLEOTIDE SEQUENCE [LARGE SCALE GENOMIC DNA]</scope>
</reference>
<dbReference type="PANTHER" id="PTHR10639">
    <property type="entry name" value="CLATHRIN LIGHT CHAIN"/>
    <property type="match status" value="1"/>
</dbReference>
<comment type="caution">
    <text evidence="9">The sequence shown here is derived from an EMBL/GenBank/DDBJ whole genome shotgun (WGS) entry which is preliminary data.</text>
</comment>
<dbReference type="EMBL" id="CACTIH010007472">
    <property type="protein sequence ID" value="CAA3014181.1"/>
    <property type="molecule type" value="Genomic_DNA"/>
</dbReference>
<dbReference type="GO" id="GO:0006886">
    <property type="term" value="P:intracellular protein transport"/>
    <property type="evidence" value="ECO:0007669"/>
    <property type="project" value="InterPro"/>
</dbReference>
<comment type="function">
    <text evidence="1 7">Clathrin is the major protein of the polyhedral coat of coated pits and vesicles.</text>
</comment>
<dbReference type="InterPro" id="IPR000996">
    <property type="entry name" value="Clathrin_L-chain"/>
</dbReference>
<evidence type="ECO:0000256" key="8">
    <source>
        <dbReference type="SAM" id="MobiDB-lite"/>
    </source>
</evidence>
<feature type="compositionally biased region" description="Polar residues" evidence="8">
    <location>
        <begin position="34"/>
        <end position="45"/>
    </location>
</feature>
<dbReference type="Pfam" id="PF01086">
    <property type="entry name" value="Clathrin_lg_ch"/>
    <property type="match status" value="1"/>
</dbReference>